<dbReference type="PANTHER" id="PTHR43583:SF1">
    <property type="entry name" value="2-IMINOACETATE SYNTHASE"/>
    <property type="match status" value="1"/>
</dbReference>
<evidence type="ECO:0000256" key="5">
    <source>
        <dbReference type="ARBA" id="ARBA00023004"/>
    </source>
</evidence>
<dbReference type="EMBL" id="JAHZSS010000020">
    <property type="protein sequence ID" value="MBW8192240.1"/>
    <property type="molecule type" value="Genomic_DNA"/>
</dbReference>
<keyword evidence="6" id="KW-0411">Iron-sulfur</keyword>
<dbReference type="InterPro" id="IPR007197">
    <property type="entry name" value="rSAM"/>
</dbReference>
<dbReference type="InterPro" id="IPR012726">
    <property type="entry name" value="ThiH"/>
</dbReference>
<dbReference type="PANTHER" id="PTHR43583">
    <property type="entry name" value="2-IMINOACETATE SYNTHASE"/>
    <property type="match status" value="1"/>
</dbReference>
<sequence length="385" mass="43524">MNHAQPQPTSFAQVLNQYNWDDIRLTIGSKTAADVHRALARSDAQQRLSLADFMALISPAGESYLEAMAQRSLALTQQRFGKTIQLYVPLYLSNLCSNICTYCGFSMHNAIRRKTLDMSELDSEVAAIKQLGFDHLLLVTGESERKVGMDYFRQAIPRIRPHFSHLSMEVQPLATEDYAELKTLGVDAVLVYQETYSRRTYAEHHLKGKKSDFDWRLATPERLGAAGMNKIGIGALIGLDDWRTDCFMVASHLNFLQKRYWQSRFSISFPRLRPCAGGLEPKSVMTDKQLVQLICAYRLFNPELELSLSTRESAAFRDQVLPLGITTMSAYSQTQPGGYANAEPALEQFSISDERSPQQVASAIRQRGYQPVWTDWQSAYGRQTV</sequence>
<comment type="caution">
    <text evidence="8">The sequence shown here is derived from an EMBL/GenBank/DDBJ whole genome shotgun (WGS) entry which is preliminary data.</text>
</comment>
<protein>
    <submittedName>
        <fullName evidence="8">2-iminoacetate synthase ThiH</fullName>
    </submittedName>
</protein>
<keyword evidence="5" id="KW-0408">Iron</keyword>
<keyword evidence="3" id="KW-0949">S-adenosyl-L-methionine</keyword>
<dbReference type="SMART" id="SM00876">
    <property type="entry name" value="BATS"/>
    <property type="match status" value="1"/>
</dbReference>
<dbReference type="Proteomes" id="UP001166251">
    <property type="component" value="Unassembled WGS sequence"/>
</dbReference>
<dbReference type="SFLD" id="SFLDG01060">
    <property type="entry name" value="BATS_domain_containing"/>
    <property type="match status" value="1"/>
</dbReference>
<keyword evidence="9" id="KW-1185">Reference proteome</keyword>
<evidence type="ECO:0000256" key="1">
    <source>
        <dbReference type="ARBA" id="ARBA00001966"/>
    </source>
</evidence>
<dbReference type="Gene3D" id="3.20.20.70">
    <property type="entry name" value="Aldolase class I"/>
    <property type="match status" value="1"/>
</dbReference>
<dbReference type="SUPFAM" id="SSF102114">
    <property type="entry name" value="Radical SAM enzymes"/>
    <property type="match status" value="1"/>
</dbReference>
<dbReference type="Pfam" id="PF06968">
    <property type="entry name" value="BATS"/>
    <property type="match status" value="1"/>
</dbReference>
<accession>A0ABS7EIX4</accession>
<gene>
    <name evidence="8" type="primary">thiH</name>
    <name evidence="8" type="ORF">K0504_14480</name>
</gene>
<dbReference type="NCBIfam" id="TIGR02351">
    <property type="entry name" value="thiH"/>
    <property type="match status" value="1"/>
</dbReference>
<comment type="cofactor">
    <cofactor evidence="1">
        <name>[4Fe-4S] cluster</name>
        <dbReference type="ChEBI" id="CHEBI:49883"/>
    </cofactor>
</comment>
<evidence type="ECO:0000313" key="8">
    <source>
        <dbReference type="EMBL" id="MBW8192240.1"/>
    </source>
</evidence>
<proteinExistence type="predicted"/>
<evidence type="ECO:0000313" key="9">
    <source>
        <dbReference type="Proteomes" id="UP001166251"/>
    </source>
</evidence>
<dbReference type="InterPro" id="IPR034428">
    <property type="entry name" value="ThiH/NoCL/HydG-like"/>
</dbReference>
<organism evidence="8 9">
    <name type="scientific">Neiella holothuriorum</name>
    <dbReference type="NCBI Taxonomy" id="2870530"/>
    <lineage>
        <taxon>Bacteria</taxon>
        <taxon>Pseudomonadati</taxon>
        <taxon>Pseudomonadota</taxon>
        <taxon>Gammaproteobacteria</taxon>
        <taxon>Alteromonadales</taxon>
        <taxon>Echinimonadaceae</taxon>
        <taxon>Neiella</taxon>
    </lineage>
</organism>
<dbReference type="SFLD" id="SFLDF00301">
    <property type="entry name" value="2-iminoacetate_synthase_(ThiH)"/>
    <property type="match status" value="1"/>
</dbReference>
<dbReference type="InterPro" id="IPR010722">
    <property type="entry name" value="BATS_dom"/>
</dbReference>
<name>A0ABS7EIX4_9GAMM</name>
<keyword evidence="2" id="KW-0004">4Fe-4S</keyword>
<dbReference type="SFLD" id="SFLDS00029">
    <property type="entry name" value="Radical_SAM"/>
    <property type="match status" value="1"/>
</dbReference>
<keyword evidence="4" id="KW-0479">Metal-binding</keyword>
<evidence type="ECO:0000256" key="6">
    <source>
        <dbReference type="ARBA" id="ARBA00023014"/>
    </source>
</evidence>
<dbReference type="Pfam" id="PF04055">
    <property type="entry name" value="Radical_SAM"/>
    <property type="match status" value="1"/>
</dbReference>
<dbReference type="InterPro" id="IPR058240">
    <property type="entry name" value="rSAM_sf"/>
</dbReference>
<evidence type="ECO:0000259" key="7">
    <source>
        <dbReference type="PROSITE" id="PS51918"/>
    </source>
</evidence>
<dbReference type="PROSITE" id="PS51918">
    <property type="entry name" value="RADICAL_SAM"/>
    <property type="match status" value="1"/>
</dbReference>
<dbReference type="SFLD" id="SFLDG01081">
    <property type="entry name" value="cleavage_of_the_Ca-Cb_bond_in"/>
    <property type="match status" value="1"/>
</dbReference>
<feature type="domain" description="Radical SAM core" evidence="7">
    <location>
        <begin position="82"/>
        <end position="303"/>
    </location>
</feature>
<reference evidence="8" key="1">
    <citation type="submission" date="2021-07" db="EMBL/GenBank/DDBJ databases">
        <title>Neiella marina sp. nov., isolated from the intestinal content of sea cucumber Apostichopus japonicus.</title>
        <authorList>
            <person name="Bai X."/>
        </authorList>
    </citation>
    <scope>NUCLEOTIDE SEQUENCE</scope>
    <source>
        <strain evidence="8">126</strain>
    </source>
</reference>
<evidence type="ECO:0000256" key="2">
    <source>
        <dbReference type="ARBA" id="ARBA00022485"/>
    </source>
</evidence>
<dbReference type="CDD" id="cd01335">
    <property type="entry name" value="Radical_SAM"/>
    <property type="match status" value="1"/>
</dbReference>
<dbReference type="InterPro" id="IPR013785">
    <property type="entry name" value="Aldolase_TIM"/>
</dbReference>
<evidence type="ECO:0000256" key="4">
    <source>
        <dbReference type="ARBA" id="ARBA00022723"/>
    </source>
</evidence>
<evidence type="ECO:0000256" key="3">
    <source>
        <dbReference type="ARBA" id="ARBA00022691"/>
    </source>
</evidence>